<dbReference type="EMBL" id="LNIX01000034">
    <property type="protein sequence ID" value="OXA40405.1"/>
    <property type="molecule type" value="Genomic_DNA"/>
</dbReference>
<reference evidence="1 2" key="1">
    <citation type="submission" date="2015-12" db="EMBL/GenBank/DDBJ databases">
        <title>The genome of Folsomia candida.</title>
        <authorList>
            <person name="Faddeeva A."/>
            <person name="Derks M.F."/>
            <person name="Anvar Y."/>
            <person name="Smit S."/>
            <person name="Van Straalen N."/>
            <person name="Roelofs D."/>
        </authorList>
    </citation>
    <scope>NUCLEOTIDE SEQUENCE [LARGE SCALE GENOMIC DNA]</scope>
    <source>
        <strain evidence="1 2">VU population</strain>
        <tissue evidence="1">Whole body</tissue>
    </source>
</reference>
<evidence type="ECO:0000313" key="1">
    <source>
        <dbReference type="EMBL" id="OXA40405.1"/>
    </source>
</evidence>
<gene>
    <name evidence="1" type="ORF">Fcan01_24924</name>
</gene>
<accession>A0A226D4B3</accession>
<dbReference type="InterPro" id="IPR032675">
    <property type="entry name" value="LRR_dom_sf"/>
</dbReference>
<protein>
    <submittedName>
        <fullName evidence="1">Uncharacterized protein</fullName>
    </submittedName>
</protein>
<organism evidence="1 2">
    <name type="scientific">Folsomia candida</name>
    <name type="common">Springtail</name>
    <dbReference type="NCBI Taxonomy" id="158441"/>
    <lineage>
        <taxon>Eukaryota</taxon>
        <taxon>Metazoa</taxon>
        <taxon>Ecdysozoa</taxon>
        <taxon>Arthropoda</taxon>
        <taxon>Hexapoda</taxon>
        <taxon>Collembola</taxon>
        <taxon>Entomobryomorpha</taxon>
        <taxon>Isotomoidea</taxon>
        <taxon>Isotomidae</taxon>
        <taxon>Proisotominae</taxon>
        <taxon>Folsomia</taxon>
    </lineage>
</organism>
<dbReference type="Gene3D" id="3.80.10.10">
    <property type="entry name" value="Ribonuclease Inhibitor"/>
    <property type="match status" value="1"/>
</dbReference>
<dbReference type="Proteomes" id="UP000198287">
    <property type="component" value="Unassembled WGS sequence"/>
</dbReference>
<evidence type="ECO:0000313" key="2">
    <source>
        <dbReference type="Proteomes" id="UP000198287"/>
    </source>
</evidence>
<proteinExistence type="predicted"/>
<keyword evidence="2" id="KW-1185">Reference proteome</keyword>
<comment type="caution">
    <text evidence="1">The sequence shown here is derived from an EMBL/GenBank/DDBJ whole genome shotgun (WGS) entry which is preliminary data.</text>
</comment>
<dbReference type="AlphaFoldDB" id="A0A226D4B3"/>
<sequence>MENIDEEHHAMRAALQNPIILEKILQNGSVHGKTARLVSHFWNKIILLSMPHPKLTLRLDPWGNHACNPIPFQQFCLTMEPRLARSITHLDLTGECDDHSAAQHLSSAESKLLQISGQFGHFIEDLWVDCDHADFIPTTLYKIVQNCLPNLKRLRVNFVESLENADEESNINVDFYPCTLHKLISLRIEDVTNHPGALKMTQWLLNSAPNLTYYFSDGNQLPDFGRNGSLKRVELNVSLIEVSDLQSANFLRKLNKILDQVKDTVELFYLRVGRELPYQFETGIGPRDLHIPRMKKLKEFENSALNLFSCGDKLQNIGTARMPNLQSLWLSACTSDTTLCDLLRNVMKEKDLFKEVENLHVENLHPVEVIAGLKTPFPKLENFSIYHDDMYSCLFSKVQSYLEAFAALGLKYLEIKVLVYVNKDNFSRFIQGFSNFGKLLSSLRGFKIRFNEKRNDFSEDLDLIEDRMAQMKQWLLQMKGVDDVYISGIRFTRETWEWMEIFIQENKIPIVFKEK</sequence>
<name>A0A226D4B3_FOLCA</name>